<organism evidence="1">
    <name type="scientific">Rhizophora mucronata</name>
    <name type="common">Asiatic mangrove</name>
    <dbReference type="NCBI Taxonomy" id="61149"/>
    <lineage>
        <taxon>Eukaryota</taxon>
        <taxon>Viridiplantae</taxon>
        <taxon>Streptophyta</taxon>
        <taxon>Embryophyta</taxon>
        <taxon>Tracheophyta</taxon>
        <taxon>Spermatophyta</taxon>
        <taxon>Magnoliopsida</taxon>
        <taxon>eudicotyledons</taxon>
        <taxon>Gunneridae</taxon>
        <taxon>Pentapetalae</taxon>
        <taxon>rosids</taxon>
        <taxon>fabids</taxon>
        <taxon>Malpighiales</taxon>
        <taxon>Rhizophoraceae</taxon>
        <taxon>Rhizophora</taxon>
    </lineage>
</organism>
<accession>A0A2P2NJA3</accession>
<name>A0A2P2NJA3_RHIMU</name>
<proteinExistence type="predicted"/>
<dbReference type="AlphaFoldDB" id="A0A2P2NJA3"/>
<protein>
    <submittedName>
        <fullName evidence="1">Uncharacterized protein</fullName>
    </submittedName>
</protein>
<sequence>MRMRFNTVHHMKICFNDSNKLSTFFFQMNMQPQSDTLTAYSPKKLTPFMVS</sequence>
<evidence type="ECO:0000313" key="1">
    <source>
        <dbReference type="EMBL" id="MBX42568.1"/>
    </source>
</evidence>
<reference evidence="1" key="1">
    <citation type="submission" date="2018-02" db="EMBL/GenBank/DDBJ databases">
        <title>Rhizophora mucronata_Transcriptome.</title>
        <authorList>
            <person name="Meera S.P."/>
            <person name="Sreeshan A."/>
            <person name="Augustine A."/>
        </authorList>
    </citation>
    <scope>NUCLEOTIDE SEQUENCE</scope>
    <source>
        <tissue evidence="1">Leaf</tissue>
    </source>
</reference>
<dbReference type="EMBL" id="GGEC01062084">
    <property type="protein sequence ID" value="MBX42568.1"/>
    <property type="molecule type" value="Transcribed_RNA"/>
</dbReference>